<feature type="region of interest" description="Disordered" evidence="1">
    <location>
        <begin position="170"/>
        <end position="210"/>
    </location>
</feature>
<dbReference type="EMBL" id="SMAR01000004">
    <property type="protein sequence ID" value="TCT42769.1"/>
    <property type="molecule type" value="Genomic_DNA"/>
</dbReference>
<name>A0A4R3NW56_9HYPH</name>
<feature type="region of interest" description="Disordered" evidence="1">
    <location>
        <begin position="1"/>
        <end position="21"/>
    </location>
</feature>
<keyword evidence="3" id="KW-1185">Reference proteome</keyword>
<reference evidence="2 3" key="1">
    <citation type="submission" date="2019-03" db="EMBL/GenBank/DDBJ databases">
        <title>Freshwater and sediment microbial communities from various areas in North America, analyzing microbe dynamics in response to fracking.</title>
        <authorList>
            <person name="Lamendella R."/>
        </authorList>
    </citation>
    <scope>NUCLEOTIDE SEQUENCE [LARGE SCALE GENOMIC DNA]</scope>
    <source>
        <strain evidence="2 3">175.2</strain>
    </source>
</reference>
<accession>A0A4R3NW56</accession>
<proteinExistence type="predicted"/>
<dbReference type="OrthoDB" id="7914384at2"/>
<comment type="caution">
    <text evidence="2">The sequence shown here is derived from an EMBL/GenBank/DDBJ whole genome shotgun (WGS) entry which is preliminary data.</text>
</comment>
<dbReference type="Proteomes" id="UP000295097">
    <property type="component" value="Unassembled WGS sequence"/>
</dbReference>
<organism evidence="2 3">
    <name type="scientific">Martelella mediterranea</name>
    <dbReference type="NCBI Taxonomy" id="293089"/>
    <lineage>
        <taxon>Bacteria</taxon>
        <taxon>Pseudomonadati</taxon>
        <taxon>Pseudomonadota</taxon>
        <taxon>Alphaproteobacteria</taxon>
        <taxon>Hyphomicrobiales</taxon>
        <taxon>Aurantimonadaceae</taxon>
        <taxon>Martelella</taxon>
    </lineage>
</organism>
<dbReference type="Pfam" id="PF05119">
    <property type="entry name" value="Terminase_4"/>
    <property type="match status" value="1"/>
</dbReference>
<dbReference type="InterPro" id="IPR006448">
    <property type="entry name" value="Phage_term_ssu_P27"/>
</dbReference>
<protein>
    <submittedName>
        <fullName evidence="2">P27 family predicted phage terminase small subunit</fullName>
    </submittedName>
</protein>
<gene>
    <name evidence="2" type="ORF">EDC90_100470</name>
</gene>
<sequence length="210" mass="23402">MGRRKDNPLEQAAKGFPGRRKGKVEKEIEAVVTSVDDDATRSGDPFPLPALFQKQPAYWKHAASLWRELSVVLAATGRRKPAYRAALTRYCIWTQLYMTTAEQLRKDLPRGGTTVKVKKGDGNEVHRTHPGLEFMAKAETQLRLLDSEFGLTPMRDQDLMKLETFNAGQGRLPFDAPNGGGRERGDDMPVDDPMGIMNDDGRLPPGLKPN</sequence>
<evidence type="ECO:0000256" key="1">
    <source>
        <dbReference type="SAM" id="MobiDB-lite"/>
    </source>
</evidence>
<evidence type="ECO:0000313" key="2">
    <source>
        <dbReference type="EMBL" id="TCT42769.1"/>
    </source>
</evidence>
<dbReference type="RefSeq" id="WP_132308849.1">
    <property type="nucleotide sequence ID" value="NZ_SMAR01000004.1"/>
</dbReference>
<dbReference type="AlphaFoldDB" id="A0A4R3NW56"/>
<evidence type="ECO:0000313" key="3">
    <source>
        <dbReference type="Proteomes" id="UP000295097"/>
    </source>
</evidence>